<dbReference type="AlphaFoldDB" id="A0A6I8W178"/>
<evidence type="ECO:0000313" key="1">
    <source>
        <dbReference type="Proteomes" id="UP000001819"/>
    </source>
</evidence>
<gene>
    <name evidence="2" type="primary">LOC117184337</name>
</gene>
<protein>
    <submittedName>
        <fullName evidence="2">Uncharacterized protein</fullName>
    </submittedName>
</protein>
<reference evidence="2" key="1">
    <citation type="submission" date="2025-08" db="UniProtKB">
        <authorList>
            <consortium name="RefSeq"/>
        </authorList>
    </citation>
    <scope>IDENTIFICATION</scope>
    <source>
        <strain evidence="2">MV-25-SWS-2005</strain>
        <tissue evidence="2">Whole body</tissue>
    </source>
</reference>
<dbReference type="KEGG" id="dpo:117184337"/>
<dbReference type="Proteomes" id="UP000001819">
    <property type="component" value="Chromosome 5"/>
</dbReference>
<accession>A0A6I8W178</accession>
<dbReference type="RefSeq" id="XP_033237087.1">
    <property type="nucleotide sequence ID" value="XM_033381196.1"/>
</dbReference>
<evidence type="ECO:0000313" key="2">
    <source>
        <dbReference type="RefSeq" id="XP_033237087.1"/>
    </source>
</evidence>
<keyword evidence="1" id="KW-1185">Reference proteome</keyword>
<name>A0A6I8W178_DROPS</name>
<sequence>MPNIDHLCVNLNARCNCNLAATDSGYNSAQMYRWNHSGRKEPLRLQPIEVNKELKQGQRREFKSFSYPDKSVIYARNSRKYSVDTTESTDKDLTDVSAIYSRGHPSIYPDAKYRFTSSSEQSKKIQLMNSRIDGAKQFFAQSGILGTANFQSSSDLIRKTSSIHIDATLKDQIRKTSLCLRSRICIEKNIPKSYDELIYSLQNEVLTLKGTINHGETKIITLRTEINKLKRALQEIMHVQMVASSNAGDGLSSTTICLFCQPRNWTSKI</sequence>
<dbReference type="InParanoid" id="A0A6I8W178"/>
<proteinExistence type="predicted"/>
<organism evidence="1 2">
    <name type="scientific">Drosophila pseudoobscura pseudoobscura</name>
    <name type="common">Fruit fly</name>
    <dbReference type="NCBI Taxonomy" id="46245"/>
    <lineage>
        <taxon>Eukaryota</taxon>
        <taxon>Metazoa</taxon>
        <taxon>Ecdysozoa</taxon>
        <taxon>Arthropoda</taxon>
        <taxon>Hexapoda</taxon>
        <taxon>Insecta</taxon>
        <taxon>Pterygota</taxon>
        <taxon>Neoptera</taxon>
        <taxon>Endopterygota</taxon>
        <taxon>Diptera</taxon>
        <taxon>Brachycera</taxon>
        <taxon>Muscomorpha</taxon>
        <taxon>Ephydroidea</taxon>
        <taxon>Drosophilidae</taxon>
        <taxon>Drosophila</taxon>
        <taxon>Sophophora</taxon>
    </lineage>
</organism>